<sequence length="164" mass="18163">MKQIIILIIASFIISGCGKQPSSKEPESSTSSLEMKSEDIESITIFYFDSGDNTSPSKNDSKWVVTNQSDIAFINDIIQSSIPTLQSQRFGESMSWHLSMIGIKKKNQDKLIGIALEVLRDGLPIYCDVWSAQDQYFTIPQDSGKGVRPPKSSFLAKGSFDLCV</sequence>
<reference evidence="1 2" key="1">
    <citation type="submission" date="2019-04" db="EMBL/GenBank/DDBJ databases">
        <authorList>
            <person name="Van Vliet M D."/>
        </authorList>
    </citation>
    <scope>NUCLEOTIDE SEQUENCE [LARGE SCALE GENOMIC DNA]</scope>
    <source>
        <strain evidence="1 2">F1</strain>
    </source>
</reference>
<dbReference type="EMBL" id="CAAHFG010000001">
    <property type="protein sequence ID" value="VGO14398.1"/>
    <property type="molecule type" value="Genomic_DNA"/>
</dbReference>
<name>A0A6C2U316_PONDE</name>
<dbReference type="RefSeq" id="WP_136079881.1">
    <property type="nucleotide sequence ID" value="NZ_CAAHFG010000001.1"/>
</dbReference>
<dbReference type="Proteomes" id="UP000366872">
    <property type="component" value="Unassembled WGS sequence"/>
</dbReference>
<organism evidence="1 2">
    <name type="scientific">Pontiella desulfatans</name>
    <dbReference type="NCBI Taxonomy" id="2750659"/>
    <lineage>
        <taxon>Bacteria</taxon>
        <taxon>Pseudomonadati</taxon>
        <taxon>Kiritimatiellota</taxon>
        <taxon>Kiritimatiellia</taxon>
        <taxon>Kiritimatiellales</taxon>
        <taxon>Pontiellaceae</taxon>
        <taxon>Pontiella</taxon>
    </lineage>
</organism>
<accession>A0A6C2U316</accession>
<dbReference type="AlphaFoldDB" id="A0A6C2U316"/>
<dbReference type="PROSITE" id="PS51257">
    <property type="entry name" value="PROKAR_LIPOPROTEIN"/>
    <property type="match status" value="1"/>
</dbReference>
<evidence type="ECO:0000313" key="2">
    <source>
        <dbReference type="Proteomes" id="UP000366872"/>
    </source>
</evidence>
<evidence type="ECO:0000313" key="1">
    <source>
        <dbReference type="EMBL" id="VGO14398.1"/>
    </source>
</evidence>
<gene>
    <name evidence="1" type="ORF">PDESU_02959</name>
</gene>
<proteinExistence type="predicted"/>
<protein>
    <submittedName>
        <fullName evidence="1">Uncharacterized protein</fullName>
    </submittedName>
</protein>
<keyword evidence="2" id="KW-1185">Reference proteome</keyword>